<dbReference type="AlphaFoldDB" id="A0A9W9VCJ2"/>
<keyword evidence="3" id="KW-1185">Reference proteome</keyword>
<dbReference type="RefSeq" id="XP_056482007.1">
    <property type="nucleotide sequence ID" value="XM_056638500.1"/>
</dbReference>
<evidence type="ECO:0000313" key="2">
    <source>
        <dbReference type="EMBL" id="KAJ5376977.1"/>
    </source>
</evidence>
<dbReference type="EMBL" id="JAPZBU010000012">
    <property type="protein sequence ID" value="KAJ5376977.1"/>
    <property type="molecule type" value="Genomic_DNA"/>
</dbReference>
<reference evidence="2" key="1">
    <citation type="submission" date="2022-12" db="EMBL/GenBank/DDBJ databases">
        <authorList>
            <person name="Petersen C."/>
        </authorList>
    </citation>
    <scope>NUCLEOTIDE SEQUENCE</scope>
    <source>
        <strain evidence="2">IBT 29677</strain>
    </source>
</reference>
<gene>
    <name evidence="2" type="ORF">N7509_013863</name>
</gene>
<sequence length="81" mass="8634">MAINKTSIVNLGSRRTDRGSDIGTGTGMVTDVRSECCAETLKLRNSDAREPAVSERVSHRQGCTAKLPTSSVLFPVLVVEG</sequence>
<evidence type="ECO:0000313" key="3">
    <source>
        <dbReference type="Proteomes" id="UP001147747"/>
    </source>
</evidence>
<dbReference type="Proteomes" id="UP001147747">
    <property type="component" value="Unassembled WGS sequence"/>
</dbReference>
<feature type="region of interest" description="Disordered" evidence="1">
    <location>
        <begin position="1"/>
        <end position="26"/>
    </location>
</feature>
<accession>A0A9W9VCJ2</accession>
<protein>
    <submittedName>
        <fullName evidence="2">Uncharacterized protein</fullName>
    </submittedName>
</protein>
<name>A0A9W9VCJ2_9EURO</name>
<feature type="compositionally biased region" description="Polar residues" evidence="1">
    <location>
        <begin position="1"/>
        <end position="10"/>
    </location>
</feature>
<evidence type="ECO:0000256" key="1">
    <source>
        <dbReference type="SAM" id="MobiDB-lite"/>
    </source>
</evidence>
<comment type="caution">
    <text evidence="2">The sequence shown here is derived from an EMBL/GenBank/DDBJ whole genome shotgun (WGS) entry which is preliminary data.</text>
</comment>
<organism evidence="2 3">
    <name type="scientific">Penicillium cosmopolitanum</name>
    <dbReference type="NCBI Taxonomy" id="1131564"/>
    <lineage>
        <taxon>Eukaryota</taxon>
        <taxon>Fungi</taxon>
        <taxon>Dikarya</taxon>
        <taxon>Ascomycota</taxon>
        <taxon>Pezizomycotina</taxon>
        <taxon>Eurotiomycetes</taxon>
        <taxon>Eurotiomycetidae</taxon>
        <taxon>Eurotiales</taxon>
        <taxon>Aspergillaceae</taxon>
        <taxon>Penicillium</taxon>
    </lineage>
</organism>
<proteinExistence type="predicted"/>
<reference evidence="2" key="2">
    <citation type="journal article" date="2023" name="IMA Fungus">
        <title>Comparative genomic study of the Penicillium genus elucidates a diverse pangenome and 15 lateral gene transfer events.</title>
        <authorList>
            <person name="Petersen C."/>
            <person name="Sorensen T."/>
            <person name="Nielsen M.R."/>
            <person name="Sondergaard T.E."/>
            <person name="Sorensen J.L."/>
            <person name="Fitzpatrick D.A."/>
            <person name="Frisvad J.C."/>
            <person name="Nielsen K.L."/>
        </authorList>
    </citation>
    <scope>NUCLEOTIDE SEQUENCE</scope>
    <source>
        <strain evidence="2">IBT 29677</strain>
    </source>
</reference>
<dbReference type="GeneID" id="81377480"/>